<sequence length="130" mass="14180">MRNLPKSRRAHLPLKGEKEKRERPERGQFGVVASPCLASPLGGCCFKFFVLDPISSTSSPSLPSRRDPPFFLPQGTSDFSGDGQQQSPEAPPRWDLPAAPRYGLEPSPEALGTCASLDLRSLLRGRCGRC</sequence>
<accession>A0A426YU25</accession>
<gene>
    <name evidence="2" type="ORF">B296_00022433</name>
</gene>
<feature type="region of interest" description="Disordered" evidence="1">
    <location>
        <begin position="56"/>
        <end position="104"/>
    </location>
</feature>
<feature type="compositionally biased region" description="Polar residues" evidence="1">
    <location>
        <begin position="74"/>
        <end position="88"/>
    </location>
</feature>
<feature type="region of interest" description="Disordered" evidence="1">
    <location>
        <begin position="1"/>
        <end position="29"/>
    </location>
</feature>
<comment type="caution">
    <text evidence="2">The sequence shown here is derived from an EMBL/GenBank/DDBJ whole genome shotgun (WGS) entry which is preliminary data.</text>
</comment>
<dbReference type="Proteomes" id="UP000287651">
    <property type="component" value="Unassembled WGS sequence"/>
</dbReference>
<evidence type="ECO:0000256" key="1">
    <source>
        <dbReference type="SAM" id="MobiDB-lite"/>
    </source>
</evidence>
<reference evidence="2 3" key="1">
    <citation type="journal article" date="2014" name="Agronomy (Basel)">
        <title>A Draft Genome Sequence for Ensete ventricosum, the Drought-Tolerant Tree Against Hunger.</title>
        <authorList>
            <person name="Harrison J."/>
            <person name="Moore K.A."/>
            <person name="Paszkiewicz K."/>
            <person name="Jones T."/>
            <person name="Grant M."/>
            <person name="Ambacheew D."/>
            <person name="Muzemil S."/>
            <person name="Studholme D.J."/>
        </authorList>
    </citation>
    <scope>NUCLEOTIDE SEQUENCE [LARGE SCALE GENOMIC DNA]</scope>
</reference>
<organism evidence="2 3">
    <name type="scientific">Ensete ventricosum</name>
    <name type="common">Abyssinian banana</name>
    <name type="synonym">Musa ensete</name>
    <dbReference type="NCBI Taxonomy" id="4639"/>
    <lineage>
        <taxon>Eukaryota</taxon>
        <taxon>Viridiplantae</taxon>
        <taxon>Streptophyta</taxon>
        <taxon>Embryophyta</taxon>
        <taxon>Tracheophyta</taxon>
        <taxon>Spermatophyta</taxon>
        <taxon>Magnoliopsida</taxon>
        <taxon>Liliopsida</taxon>
        <taxon>Zingiberales</taxon>
        <taxon>Musaceae</taxon>
        <taxon>Ensete</taxon>
    </lineage>
</organism>
<name>A0A426YU25_ENSVE</name>
<evidence type="ECO:0000313" key="3">
    <source>
        <dbReference type="Proteomes" id="UP000287651"/>
    </source>
</evidence>
<protein>
    <submittedName>
        <fullName evidence="2">Uncharacterized protein</fullName>
    </submittedName>
</protein>
<feature type="compositionally biased region" description="Basic residues" evidence="1">
    <location>
        <begin position="1"/>
        <end position="12"/>
    </location>
</feature>
<dbReference type="EMBL" id="AMZH03010183">
    <property type="protein sequence ID" value="RRT55233.1"/>
    <property type="molecule type" value="Genomic_DNA"/>
</dbReference>
<evidence type="ECO:0000313" key="2">
    <source>
        <dbReference type="EMBL" id="RRT55233.1"/>
    </source>
</evidence>
<proteinExistence type="predicted"/>
<dbReference type="AlphaFoldDB" id="A0A426YU25"/>
<feature type="compositionally biased region" description="Basic and acidic residues" evidence="1">
    <location>
        <begin position="14"/>
        <end position="26"/>
    </location>
</feature>